<sequence length="158" mass="18108">MFQEVWSHMHPIVVHFPIVLIIIATCYDLFWIITKQRISPKQGFWLWTLAFLTAWLAVGTGPEEDARGNTNVFEYHQNLADLTTGLTFIVVAFRFFFLFKKKEFRKSLLIIYCLLSLTCSAAILSVGYFGGKMVYDQGVGVKMNGKYVNPPKPEHHGD</sequence>
<evidence type="ECO:0000313" key="3">
    <source>
        <dbReference type="EMBL" id="CRK82720.1"/>
    </source>
</evidence>
<accession>A0A0U1NXG5</accession>
<keyword evidence="1" id="KW-0812">Transmembrane</keyword>
<evidence type="ECO:0000259" key="2">
    <source>
        <dbReference type="Pfam" id="PF09990"/>
    </source>
</evidence>
<dbReference type="InterPro" id="IPR019251">
    <property type="entry name" value="DUF2231_TM"/>
</dbReference>
<evidence type="ECO:0000313" key="4">
    <source>
        <dbReference type="Proteomes" id="UP000199087"/>
    </source>
</evidence>
<reference evidence="4" key="1">
    <citation type="submission" date="2015-05" db="EMBL/GenBank/DDBJ databases">
        <authorList>
            <person name="Urmite Genomes"/>
        </authorList>
    </citation>
    <scope>NUCLEOTIDE SEQUENCE [LARGE SCALE GENOMIC DNA]</scope>
    <source>
        <strain evidence="4">LF1</strain>
    </source>
</reference>
<organism evidence="3 4">
    <name type="scientific">Neobacillus massiliamazoniensis</name>
    <dbReference type="NCBI Taxonomy" id="1499688"/>
    <lineage>
        <taxon>Bacteria</taxon>
        <taxon>Bacillati</taxon>
        <taxon>Bacillota</taxon>
        <taxon>Bacilli</taxon>
        <taxon>Bacillales</taxon>
        <taxon>Bacillaceae</taxon>
        <taxon>Neobacillus</taxon>
    </lineage>
</organism>
<dbReference type="Pfam" id="PF09990">
    <property type="entry name" value="DUF2231"/>
    <property type="match status" value="1"/>
</dbReference>
<evidence type="ECO:0000256" key="1">
    <source>
        <dbReference type="SAM" id="Phobius"/>
    </source>
</evidence>
<keyword evidence="1" id="KW-1133">Transmembrane helix</keyword>
<feature type="transmembrane region" description="Helical" evidence="1">
    <location>
        <begin position="44"/>
        <end position="62"/>
    </location>
</feature>
<proteinExistence type="predicted"/>
<gene>
    <name evidence="3" type="ORF">BN000_02665</name>
</gene>
<dbReference type="OrthoDB" id="8080622at2"/>
<dbReference type="STRING" id="1499688.BN000_02665"/>
<dbReference type="RefSeq" id="WP_090635051.1">
    <property type="nucleotide sequence ID" value="NZ_CVRB01000003.1"/>
</dbReference>
<feature type="domain" description="DUF2231" evidence="2">
    <location>
        <begin position="9"/>
        <end position="142"/>
    </location>
</feature>
<protein>
    <recommendedName>
        <fullName evidence="2">DUF2231 domain-containing protein</fullName>
    </recommendedName>
</protein>
<dbReference type="AlphaFoldDB" id="A0A0U1NXG5"/>
<dbReference type="Proteomes" id="UP000199087">
    <property type="component" value="Unassembled WGS sequence"/>
</dbReference>
<keyword evidence="4" id="KW-1185">Reference proteome</keyword>
<feature type="transmembrane region" description="Helical" evidence="1">
    <location>
        <begin position="82"/>
        <end position="99"/>
    </location>
</feature>
<feature type="transmembrane region" description="Helical" evidence="1">
    <location>
        <begin position="108"/>
        <end position="129"/>
    </location>
</feature>
<name>A0A0U1NXG5_9BACI</name>
<keyword evidence="1" id="KW-0472">Membrane</keyword>
<dbReference type="EMBL" id="CVRB01000003">
    <property type="protein sequence ID" value="CRK82720.1"/>
    <property type="molecule type" value="Genomic_DNA"/>
</dbReference>
<feature type="transmembrane region" description="Helical" evidence="1">
    <location>
        <begin position="12"/>
        <end position="32"/>
    </location>
</feature>